<gene>
    <name evidence="2" type="primary">AC5</name>
</gene>
<protein>
    <submittedName>
        <fullName evidence="2">AC5 protein</fullName>
    </submittedName>
</protein>
<reference evidence="2" key="1">
    <citation type="submission" date="2016-08" db="EMBL/GenBank/DDBJ databases">
        <title>Molecular characterization of two begomoviruses and associated satellites infecting Sonchus arvensis in Yunnan.</title>
        <authorList>
            <person name="Zhao L.L."/>
            <person name="Zhong J."/>
            <person name="Zhang X.Y."/>
            <person name="Ding M."/>
        </authorList>
    </citation>
    <scope>NUCLEOTIDE SEQUENCE</scope>
    <source>
        <strain evidence="2">YN4368-84</strain>
    </source>
</reference>
<sequence length="90" mass="9976">MSCLCSYDWTLHGPSQPLGTSGLLYILYSLGFRYMGLLVHVLLLLVTRTVGAAARLITGVSKFRRRRTFEAGVEMTISAGRFDIIASTNY</sequence>
<proteinExistence type="predicted"/>
<accession>A0A1D8BIP7</accession>
<dbReference type="EMBL" id="KX759646">
    <property type="protein sequence ID" value="AOS58192.1"/>
    <property type="molecule type" value="Genomic_DNA"/>
</dbReference>
<feature type="transmembrane region" description="Helical" evidence="1">
    <location>
        <begin position="34"/>
        <end position="57"/>
    </location>
</feature>
<evidence type="ECO:0000313" key="2">
    <source>
        <dbReference type="EMBL" id="AOS58192.1"/>
    </source>
</evidence>
<name>A0A1D8BIP7_9GEMI</name>
<keyword evidence="1" id="KW-1133">Transmembrane helix</keyword>
<keyword evidence="1" id="KW-0472">Membrane</keyword>
<organism evidence="2">
    <name type="scientific">Ageratum yellow vein China virus</name>
    <dbReference type="NCBI Taxonomy" id="202567"/>
    <lineage>
        <taxon>Viruses</taxon>
        <taxon>Monodnaviria</taxon>
        <taxon>Shotokuvirae</taxon>
        <taxon>Cressdnaviricota</taxon>
        <taxon>Repensiviricetes</taxon>
        <taxon>Geplafuvirales</taxon>
        <taxon>Geminiviridae</taxon>
        <taxon>Begomovirus</taxon>
    </lineage>
</organism>
<evidence type="ECO:0000256" key="1">
    <source>
        <dbReference type="SAM" id="Phobius"/>
    </source>
</evidence>
<keyword evidence="1" id="KW-0812">Transmembrane</keyword>